<dbReference type="Gene3D" id="2.40.70.10">
    <property type="entry name" value="Acid Proteases"/>
    <property type="match status" value="2"/>
</dbReference>
<dbReference type="AlphaFoldDB" id="A0A1X0QPF5"/>
<keyword evidence="6 10" id="KW-0064">Aspartyl protease</keyword>
<dbReference type="SUPFAM" id="SSF50630">
    <property type="entry name" value="Acid proteases"/>
    <property type="match status" value="1"/>
</dbReference>
<dbReference type="GO" id="GO:0004190">
    <property type="term" value="F:aspartic-type endopeptidase activity"/>
    <property type="evidence" value="ECO:0007669"/>
    <property type="project" value="UniProtKB-KW"/>
</dbReference>
<comment type="catalytic activity">
    <reaction evidence="1">
        <text>Hydrolysis of proteins with broad specificity similar to that of pepsin A, preferring hydrophobic residues at P1 and P1'. Clots milk and activates trypsinogen. Does not cleave 4-Gln-|-His-5, but does cleave 10-His-|-Leu-11 and 12-Val-|-Glu-13 in B chain of insulin.</text>
        <dbReference type="EC" id="3.4.23.21"/>
    </reaction>
</comment>
<dbReference type="PRINTS" id="PR00792">
    <property type="entry name" value="PEPSIN"/>
</dbReference>
<evidence type="ECO:0000256" key="4">
    <source>
        <dbReference type="ARBA" id="ARBA00022670"/>
    </source>
</evidence>
<evidence type="ECO:0000313" key="13">
    <source>
        <dbReference type="EMBL" id="ORE01643.1"/>
    </source>
</evidence>
<dbReference type="GO" id="GO:0006508">
    <property type="term" value="P:proteolysis"/>
    <property type="evidence" value="ECO:0007669"/>
    <property type="project" value="UniProtKB-KW"/>
</dbReference>
<dbReference type="Proteomes" id="UP000242414">
    <property type="component" value="Unassembled WGS sequence"/>
</dbReference>
<evidence type="ECO:0000256" key="1">
    <source>
        <dbReference type="ARBA" id="ARBA00001130"/>
    </source>
</evidence>
<name>A0A1X0QPF5_RHIZD</name>
<dbReference type="EMBL" id="KV922111">
    <property type="protein sequence ID" value="ORE01643.1"/>
    <property type="molecule type" value="Genomic_DNA"/>
</dbReference>
<sequence length="401" mass="44225">MRNNQLIAWLITSQIILTVTAQSTLNVELEHTDGRAMSTLARIKRALGKYGIVDNELNGRISSAISGVELESVYVDIEYIGEISIGTPPQKFTMDFDTGSSDIWIPSTSCLQSCGTHRRFDPTKSSSFEIVSNKTWRLQYGDGSSVRGYVGIDSVHIGKVTQDRQLLGLVSAETVDLSRDKYMDGIFGLGFPPLAYTGLQSSIVEDLFRSGRIADPVVSFYLGHPRDGGRGEILFGDINKEHFEGELKYVPLTEKTYWQVDLNGIGVKGKDIMNGTSMPAIVDTGTTLIILPTALSRAIHASIPGAQYNFFYGWRMPCDLADSKSDETITFNLGDQEFPIPLRDIVRVKRSVDINPFNNLCFSGIGEADTPLAILGDTFLRSYYSVYDFGNARVGLAKSKH</sequence>
<dbReference type="InterPro" id="IPR021109">
    <property type="entry name" value="Peptidase_aspartic_dom_sf"/>
</dbReference>
<keyword evidence="7 10" id="KW-0378">Hydrolase</keyword>
<evidence type="ECO:0000256" key="3">
    <source>
        <dbReference type="ARBA" id="ARBA00013205"/>
    </source>
</evidence>
<dbReference type="CDD" id="cd05471">
    <property type="entry name" value="pepsin_like"/>
    <property type="match status" value="1"/>
</dbReference>
<accession>A0A1X0QPF5</accession>
<gene>
    <name evidence="13" type="ORF">BCV72DRAFT_68550</name>
</gene>
<dbReference type="OrthoDB" id="15189at2759"/>
<feature type="active site" evidence="8">
    <location>
        <position position="97"/>
    </location>
</feature>
<feature type="active site" evidence="8">
    <location>
        <position position="283"/>
    </location>
</feature>
<evidence type="ECO:0000256" key="7">
    <source>
        <dbReference type="ARBA" id="ARBA00022801"/>
    </source>
</evidence>
<dbReference type="PANTHER" id="PTHR47966">
    <property type="entry name" value="BETA-SITE APP-CLEAVING ENZYME, ISOFORM A-RELATED"/>
    <property type="match status" value="1"/>
</dbReference>
<proteinExistence type="inferred from homology"/>
<evidence type="ECO:0000256" key="9">
    <source>
        <dbReference type="PIRSR" id="PIRSR601461-2"/>
    </source>
</evidence>
<dbReference type="InterPro" id="IPR033121">
    <property type="entry name" value="PEPTIDASE_A1"/>
</dbReference>
<evidence type="ECO:0000256" key="2">
    <source>
        <dbReference type="ARBA" id="ARBA00007447"/>
    </source>
</evidence>
<evidence type="ECO:0000256" key="5">
    <source>
        <dbReference type="ARBA" id="ARBA00022729"/>
    </source>
</evidence>
<dbReference type="PANTHER" id="PTHR47966:SF51">
    <property type="entry name" value="BETA-SITE APP-CLEAVING ENZYME, ISOFORM A-RELATED"/>
    <property type="match status" value="1"/>
</dbReference>
<dbReference type="InterPro" id="IPR001461">
    <property type="entry name" value="Aspartic_peptidase_A1"/>
</dbReference>
<keyword evidence="5 11" id="KW-0732">Signal</keyword>
<keyword evidence="4 10" id="KW-0645">Protease</keyword>
<comment type="similarity">
    <text evidence="2 10">Belongs to the peptidase A1 family.</text>
</comment>
<dbReference type="InterPro" id="IPR034164">
    <property type="entry name" value="Pepsin-like_dom"/>
</dbReference>
<dbReference type="FunFam" id="2.40.70.10:FF:000115">
    <property type="entry name" value="Lysosomal aspartic protease"/>
    <property type="match status" value="1"/>
</dbReference>
<keyword evidence="9" id="KW-1015">Disulfide bond</keyword>
<protein>
    <recommendedName>
        <fullName evidence="3">rhizopuspepsin</fullName>
        <ecNumber evidence="3">3.4.23.21</ecNumber>
    </recommendedName>
</protein>
<feature type="signal peptide" evidence="11">
    <location>
        <begin position="1"/>
        <end position="21"/>
    </location>
</feature>
<evidence type="ECO:0000256" key="8">
    <source>
        <dbReference type="PIRSR" id="PIRSR601461-1"/>
    </source>
</evidence>
<feature type="domain" description="Peptidase A1" evidence="12">
    <location>
        <begin position="79"/>
        <end position="397"/>
    </location>
</feature>
<dbReference type="VEuPathDB" id="FungiDB:BCV72DRAFT_68550"/>
<organism evidence="13">
    <name type="scientific">Rhizopus microsporus var. microsporus</name>
    <dbReference type="NCBI Taxonomy" id="86635"/>
    <lineage>
        <taxon>Eukaryota</taxon>
        <taxon>Fungi</taxon>
        <taxon>Fungi incertae sedis</taxon>
        <taxon>Mucoromycota</taxon>
        <taxon>Mucoromycotina</taxon>
        <taxon>Mucoromycetes</taxon>
        <taxon>Mucorales</taxon>
        <taxon>Mucorineae</taxon>
        <taxon>Rhizopodaceae</taxon>
        <taxon>Rhizopus</taxon>
    </lineage>
</organism>
<reference evidence="13" key="1">
    <citation type="journal article" date="2016" name="Proc. Natl. Acad. Sci. U.S.A.">
        <title>Lipid metabolic changes in an early divergent fungus govern the establishment of a mutualistic symbiosis with endobacteria.</title>
        <authorList>
            <person name="Lastovetsky O.A."/>
            <person name="Gaspar M.L."/>
            <person name="Mondo S.J."/>
            <person name="LaButti K.M."/>
            <person name="Sandor L."/>
            <person name="Grigoriev I.V."/>
            <person name="Henry S.A."/>
            <person name="Pawlowska T.E."/>
        </authorList>
    </citation>
    <scope>NUCLEOTIDE SEQUENCE [LARGE SCALE GENOMIC DNA]</scope>
    <source>
        <strain evidence="13">ATCC 52814</strain>
    </source>
</reference>
<dbReference type="PROSITE" id="PS00141">
    <property type="entry name" value="ASP_PROTEASE"/>
    <property type="match status" value="2"/>
</dbReference>
<evidence type="ECO:0000256" key="11">
    <source>
        <dbReference type="SAM" id="SignalP"/>
    </source>
</evidence>
<feature type="disulfide bond" evidence="9">
    <location>
        <begin position="110"/>
        <end position="114"/>
    </location>
</feature>
<dbReference type="Pfam" id="PF00026">
    <property type="entry name" value="Asp"/>
    <property type="match status" value="1"/>
</dbReference>
<dbReference type="EC" id="3.4.23.21" evidence="3"/>
<evidence type="ECO:0000259" key="12">
    <source>
        <dbReference type="PROSITE" id="PS51767"/>
    </source>
</evidence>
<feature type="chain" id="PRO_5012394145" description="rhizopuspepsin" evidence="11">
    <location>
        <begin position="22"/>
        <end position="401"/>
    </location>
</feature>
<dbReference type="PROSITE" id="PS51767">
    <property type="entry name" value="PEPTIDASE_A1"/>
    <property type="match status" value="1"/>
</dbReference>
<evidence type="ECO:0000256" key="6">
    <source>
        <dbReference type="ARBA" id="ARBA00022750"/>
    </source>
</evidence>
<dbReference type="InterPro" id="IPR001969">
    <property type="entry name" value="Aspartic_peptidase_AS"/>
</dbReference>
<evidence type="ECO:0000256" key="10">
    <source>
        <dbReference type="RuleBase" id="RU000454"/>
    </source>
</evidence>